<dbReference type="Proteomes" id="UP001157134">
    <property type="component" value="Unassembled WGS sequence"/>
</dbReference>
<evidence type="ECO:0000256" key="1">
    <source>
        <dbReference type="SAM" id="Phobius"/>
    </source>
</evidence>
<evidence type="ECO:0000313" key="2">
    <source>
        <dbReference type="EMBL" id="GLX84164.1"/>
    </source>
</evidence>
<keyword evidence="1" id="KW-0812">Transmembrane</keyword>
<comment type="caution">
    <text evidence="2">The sequence shown here is derived from an EMBL/GenBank/DDBJ whole genome shotgun (WGS) entry which is preliminary data.</text>
</comment>
<keyword evidence="1" id="KW-0472">Membrane</keyword>
<proteinExistence type="predicted"/>
<evidence type="ECO:0000313" key="3">
    <source>
        <dbReference type="Proteomes" id="UP001157134"/>
    </source>
</evidence>
<dbReference type="EMBL" id="BSSV01000001">
    <property type="protein sequence ID" value="GLX84164.1"/>
    <property type="molecule type" value="Genomic_DNA"/>
</dbReference>
<accession>A0ABQ6H859</accession>
<reference evidence="2 3" key="1">
    <citation type="submission" date="2023-03" db="EMBL/GenBank/DDBJ databases">
        <title>Thalassotalea loyana LMG 22536T draft genome sequence.</title>
        <authorList>
            <person name="Sawabe T."/>
        </authorList>
    </citation>
    <scope>NUCLEOTIDE SEQUENCE [LARGE SCALE GENOMIC DNA]</scope>
    <source>
        <strain evidence="2 3">LMG 22536</strain>
    </source>
</reference>
<feature type="transmembrane region" description="Helical" evidence="1">
    <location>
        <begin position="12"/>
        <end position="31"/>
    </location>
</feature>
<keyword evidence="3" id="KW-1185">Reference proteome</keyword>
<organism evidence="2 3">
    <name type="scientific">Thalassotalea loyana</name>
    <dbReference type="NCBI Taxonomy" id="280483"/>
    <lineage>
        <taxon>Bacteria</taxon>
        <taxon>Pseudomonadati</taxon>
        <taxon>Pseudomonadota</taxon>
        <taxon>Gammaproteobacteria</taxon>
        <taxon>Alteromonadales</taxon>
        <taxon>Colwelliaceae</taxon>
        <taxon>Thalassotalea</taxon>
    </lineage>
</organism>
<keyword evidence="1" id="KW-1133">Transmembrane helix</keyword>
<name>A0ABQ6H859_9GAMM</name>
<gene>
    <name evidence="2" type="ORF">tloyanaT_04160</name>
</gene>
<sequence length="32" mass="3663">MQRTIKKHVLKQAILGLLMLEAALIISVNFIR</sequence>
<protein>
    <submittedName>
        <fullName evidence="2">Uncharacterized protein</fullName>
    </submittedName>
</protein>